<sequence length="152" mass="16911">MFSTLSMSAYAASDDDLNDYSEEYSQIEGYPKTVRWSFTDFVTTGMDISSSGTIIVDCSVDGYPDVTTKIVIYSYAQRHTSSGWVNVAGASGSYNNWYAVMEKTLSTKATWGYDYRVYSSIYVYSGSQYEHINAYSAVYHYHSSGGGTDCTL</sequence>
<dbReference type="EMBL" id="DVLT01000069">
    <property type="protein sequence ID" value="HIU03733.1"/>
    <property type="molecule type" value="Genomic_DNA"/>
</dbReference>
<proteinExistence type="predicted"/>
<accession>A0A9D1HHT3</accession>
<name>A0A9D1HHT3_9FIRM</name>
<dbReference type="Proteomes" id="UP000824164">
    <property type="component" value="Unassembled WGS sequence"/>
</dbReference>
<comment type="caution">
    <text evidence="1">The sequence shown here is derived from an EMBL/GenBank/DDBJ whole genome shotgun (WGS) entry which is preliminary data.</text>
</comment>
<evidence type="ECO:0000313" key="2">
    <source>
        <dbReference type="Proteomes" id="UP000824164"/>
    </source>
</evidence>
<evidence type="ECO:0000313" key="1">
    <source>
        <dbReference type="EMBL" id="HIU03733.1"/>
    </source>
</evidence>
<protein>
    <submittedName>
        <fullName evidence="1">Uncharacterized protein</fullName>
    </submittedName>
</protein>
<reference evidence="1" key="1">
    <citation type="submission" date="2020-10" db="EMBL/GenBank/DDBJ databases">
        <authorList>
            <person name="Gilroy R."/>
        </authorList>
    </citation>
    <scope>NUCLEOTIDE SEQUENCE</scope>
    <source>
        <strain evidence="1">CHK187-14744</strain>
    </source>
</reference>
<reference evidence="1" key="2">
    <citation type="journal article" date="2021" name="PeerJ">
        <title>Extensive microbial diversity within the chicken gut microbiome revealed by metagenomics and culture.</title>
        <authorList>
            <person name="Gilroy R."/>
            <person name="Ravi A."/>
            <person name="Getino M."/>
            <person name="Pursley I."/>
            <person name="Horton D.L."/>
            <person name="Alikhan N.F."/>
            <person name="Baker D."/>
            <person name="Gharbi K."/>
            <person name="Hall N."/>
            <person name="Watson M."/>
            <person name="Adriaenssens E.M."/>
            <person name="Foster-Nyarko E."/>
            <person name="Jarju S."/>
            <person name="Secka A."/>
            <person name="Antonio M."/>
            <person name="Oren A."/>
            <person name="Chaudhuri R.R."/>
            <person name="La Ragione R."/>
            <person name="Hildebrand F."/>
            <person name="Pallen M.J."/>
        </authorList>
    </citation>
    <scope>NUCLEOTIDE SEQUENCE</scope>
    <source>
        <strain evidence="1">CHK187-14744</strain>
    </source>
</reference>
<gene>
    <name evidence="1" type="ORF">IAB63_10830</name>
</gene>
<dbReference type="AlphaFoldDB" id="A0A9D1HHT3"/>
<organism evidence="1 2">
    <name type="scientific">Candidatus Onthocola gallistercoris</name>
    <dbReference type="NCBI Taxonomy" id="2840876"/>
    <lineage>
        <taxon>Bacteria</taxon>
        <taxon>Bacillati</taxon>
        <taxon>Bacillota</taxon>
        <taxon>Bacilli</taxon>
        <taxon>Candidatus Onthocola</taxon>
    </lineage>
</organism>